<dbReference type="EMBL" id="KB446535">
    <property type="protein sequence ID" value="EME50170.1"/>
    <property type="molecule type" value="Genomic_DNA"/>
</dbReference>
<name>N1Q558_DOTSN</name>
<protein>
    <recommendedName>
        <fullName evidence="2">DUF3074 domain-containing protein</fullName>
    </recommendedName>
</protein>
<feature type="region of interest" description="Disordered" evidence="1">
    <location>
        <begin position="319"/>
        <end position="471"/>
    </location>
</feature>
<feature type="compositionally biased region" description="Polar residues" evidence="1">
    <location>
        <begin position="129"/>
        <end position="141"/>
    </location>
</feature>
<dbReference type="Gene3D" id="3.30.530.20">
    <property type="match status" value="1"/>
</dbReference>
<proteinExistence type="predicted"/>
<organism evidence="3 4">
    <name type="scientific">Dothistroma septosporum (strain NZE10 / CBS 128990)</name>
    <name type="common">Red band needle blight fungus</name>
    <name type="synonym">Mycosphaerella pini</name>
    <dbReference type="NCBI Taxonomy" id="675120"/>
    <lineage>
        <taxon>Eukaryota</taxon>
        <taxon>Fungi</taxon>
        <taxon>Dikarya</taxon>
        <taxon>Ascomycota</taxon>
        <taxon>Pezizomycotina</taxon>
        <taxon>Dothideomycetes</taxon>
        <taxon>Dothideomycetidae</taxon>
        <taxon>Mycosphaerellales</taxon>
        <taxon>Mycosphaerellaceae</taxon>
        <taxon>Dothistroma</taxon>
    </lineage>
</organism>
<dbReference type="Pfam" id="PF11274">
    <property type="entry name" value="DUF3074"/>
    <property type="match status" value="1"/>
</dbReference>
<dbReference type="Proteomes" id="UP000016933">
    <property type="component" value="Unassembled WGS sequence"/>
</dbReference>
<reference evidence="3 4" key="2">
    <citation type="journal article" date="2012" name="PLoS Pathog.">
        <title>Diverse lifestyles and strategies of plant pathogenesis encoded in the genomes of eighteen Dothideomycetes fungi.</title>
        <authorList>
            <person name="Ohm R.A."/>
            <person name="Feau N."/>
            <person name="Henrissat B."/>
            <person name="Schoch C.L."/>
            <person name="Horwitz B.A."/>
            <person name="Barry K.W."/>
            <person name="Condon B.J."/>
            <person name="Copeland A.C."/>
            <person name="Dhillon B."/>
            <person name="Glaser F."/>
            <person name="Hesse C.N."/>
            <person name="Kosti I."/>
            <person name="LaButti K."/>
            <person name="Lindquist E.A."/>
            <person name="Lucas S."/>
            <person name="Salamov A.A."/>
            <person name="Bradshaw R.E."/>
            <person name="Ciuffetti L."/>
            <person name="Hamelin R.C."/>
            <person name="Kema G.H.J."/>
            <person name="Lawrence C."/>
            <person name="Scott J.A."/>
            <person name="Spatafora J.W."/>
            <person name="Turgeon B.G."/>
            <person name="de Wit P.J.G.M."/>
            <person name="Zhong S."/>
            <person name="Goodwin S.B."/>
            <person name="Grigoriev I.V."/>
        </authorList>
    </citation>
    <scope>NUCLEOTIDE SEQUENCE [LARGE SCALE GENOMIC DNA]</scope>
    <source>
        <strain evidence="4">NZE10 / CBS 128990</strain>
    </source>
</reference>
<reference evidence="4" key="1">
    <citation type="journal article" date="2012" name="PLoS Genet.">
        <title>The genomes of the fungal plant pathogens Cladosporium fulvum and Dothistroma septosporum reveal adaptation to different hosts and lifestyles but also signatures of common ancestry.</title>
        <authorList>
            <person name="de Wit P.J.G.M."/>
            <person name="van der Burgt A."/>
            <person name="Oekmen B."/>
            <person name="Stergiopoulos I."/>
            <person name="Abd-Elsalam K.A."/>
            <person name="Aerts A.L."/>
            <person name="Bahkali A.H."/>
            <person name="Beenen H.G."/>
            <person name="Chettri P."/>
            <person name="Cox M.P."/>
            <person name="Datema E."/>
            <person name="de Vries R.P."/>
            <person name="Dhillon B."/>
            <person name="Ganley A.R."/>
            <person name="Griffiths S.A."/>
            <person name="Guo Y."/>
            <person name="Hamelin R.C."/>
            <person name="Henrissat B."/>
            <person name="Kabir M.S."/>
            <person name="Jashni M.K."/>
            <person name="Kema G."/>
            <person name="Klaubauf S."/>
            <person name="Lapidus A."/>
            <person name="Levasseur A."/>
            <person name="Lindquist E."/>
            <person name="Mehrabi R."/>
            <person name="Ohm R.A."/>
            <person name="Owen T.J."/>
            <person name="Salamov A."/>
            <person name="Schwelm A."/>
            <person name="Schijlen E."/>
            <person name="Sun H."/>
            <person name="van den Burg H.A."/>
            <person name="van Ham R.C.H.J."/>
            <person name="Zhang S."/>
            <person name="Goodwin S.B."/>
            <person name="Grigoriev I.V."/>
            <person name="Collemare J."/>
            <person name="Bradshaw R.E."/>
        </authorList>
    </citation>
    <scope>NUCLEOTIDE SEQUENCE [LARGE SCALE GENOMIC DNA]</scope>
    <source>
        <strain evidence="4">NZE10 / CBS 128990</strain>
    </source>
</reference>
<feature type="domain" description="DUF3074" evidence="2">
    <location>
        <begin position="20"/>
        <end position="220"/>
    </location>
</feature>
<feature type="compositionally biased region" description="Basic and acidic residues" evidence="1">
    <location>
        <begin position="371"/>
        <end position="397"/>
    </location>
</feature>
<feature type="compositionally biased region" description="Basic and acidic residues" evidence="1">
    <location>
        <begin position="455"/>
        <end position="471"/>
    </location>
</feature>
<dbReference type="HOGENOM" id="CLU_022947_0_0_1"/>
<evidence type="ECO:0000259" key="2">
    <source>
        <dbReference type="Pfam" id="PF11274"/>
    </source>
</evidence>
<feature type="compositionally biased region" description="Low complexity" evidence="1">
    <location>
        <begin position="329"/>
        <end position="338"/>
    </location>
</feature>
<evidence type="ECO:0000313" key="4">
    <source>
        <dbReference type="Proteomes" id="UP000016933"/>
    </source>
</evidence>
<feature type="region of interest" description="Disordered" evidence="1">
    <location>
        <begin position="521"/>
        <end position="545"/>
    </location>
</feature>
<keyword evidence="4" id="KW-1185">Reference proteome</keyword>
<gene>
    <name evidence="3" type="ORF">DOTSEDRAFT_68888</name>
</gene>
<dbReference type="AlphaFoldDB" id="N1Q558"/>
<dbReference type="SUPFAM" id="SSF55961">
    <property type="entry name" value="Bet v1-like"/>
    <property type="match status" value="1"/>
</dbReference>
<feature type="region of interest" description="Disordered" evidence="1">
    <location>
        <begin position="125"/>
        <end position="153"/>
    </location>
</feature>
<dbReference type="InterPro" id="IPR023393">
    <property type="entry name" value="START-like_dom_sf"/>
</dbReference>
<feature type="compositionally biased region" description="Polar residues" evidence="1">
    <location>
        <begin position="534"/>
        <end position="545"/>
    </location>
</feature>
<accession>N1Q558</accession>
<feature type="compositionally biased region" description="Polar residues" evidence="1">
    <location>
        <begin position="250"/>
        <end position="275"/>
    </location>
</feature>
<sequence length="545" mass="60472">MLREFPQSLSVKGGPGAGAVRGLAADRRLEQIDVKGVGRLEVYLLSSVFPGPVTPRDFVTLLLSSDGVLSDKSAAELEGGKRHVPRHFMLISKPVQHPDAPARSGLVRGQYESVELIREIPITPAKSKCNPNLSSTNGAQEQHSRERGPTVGTADTEGASALDQHVNVPASFGEGDPELNPVEWIMITRSDPGGGLPRFLVERGTPEPMIGDVHKFFDWACSLNHMSRPDEDLGEQVSGAETAKHVEDQVPSQSTQTPNGDNQQDSKTAPPNQSPAAPVSRPDSQGGIINNITKAIGTGIETYAPAAVADRVGPYLNSGEADLSDDSSDTSSVDSFMSAEELRRMSTAPEQPTRPIDSTDVLSIASADLSDLPKDTKDMGHHEKEVYKITQKREKLEQQLARKRMEQEQKLKQTQEKEESETTKQREEMEKKLKKTEDKHRRELEKLEHKKAKELRKVEEKRRKKDEQHKLSLVTRERDEFRSQVDLHRRENTLLQEQVADLQRQNTLMAQKLQPEALQSVKEEYGRNRKGSMKSVNSAASGRSM</sequence>
<feature type="compositionally biased region" description="Basic and acidic residues" evidence="1">
    <location>
        <begin position="403"/>
        <end position="448"/>
    </location>
</feature>
<feature type="region of interest" description="Disordered" evidence="1">
    <location>
        <begin position="243"/>
        <end position="288"/>
    </location>
</feature>
<dbReference type="PANTHER" id="PTHR19308:SF14">
    <property type="entry name" value="START DOMAIN-CONTAINING PROTEIN"/>
    <property type="match status" value="1"/>
</dbReference>
<dbReference type="eggNOG" id="ENOG502S6FW">
    <property type="taxonomic scope" value="Eukaryota"/>
</dbReference>
<dbReference type="OMA" id="MNPVEWI"/>
<evidence type="ECO:0000256" key="1">
    <source>
        <dbReference type="SAM" id="MobiDB-lite"/>
    </source>
</evidence>
<evidence type="ECO:0000313" key="3">
    <source>
        <dbReference type="EMBL" id="EME50170.1"/>
    </source>
</evidence>
<dbReference type="PANTHER" id="PTHR19308">
    <property type="entry name" value="PHOSPHATIDYLCHOLINE TRANSFER PROTEIN"/>
    <property type="match status" value="1"/>
</dbReference>
<dbReference type="InterPro" id="IPR051213">
    <property type="entry name" value="START_lipid_transfer"/>
</dbReference>
<dbReference type="InterPro" id="IPR024500">
    <property type="entry name" value="DUF3074"/>
</dbReference>
<dbReference type="OrthoDB" id="5403181at2759"/>